<feature type="transmembrane region" description="Helical" evidence="2">
    <location>
        <begin position="99"/>
        <end position="118"/>
    </location>
</feature>
<evidence type="ECO:0000313" key="3">
    <source>
        <dbReference type="EMBL" id="KAE8384240.1"/>
    </source>
</evidence>
<evidence type="ECO:0000256" key="1">
    <source>
        <dbReference type="SAM" id="MobiDB-lite"/>
    </source>
</evidence>
<keyword evidence="2" id="KW-0472">Membrane</keyword>
<keyword evidence="2" id="KW-1133">Transmembrane helix</keyword>
<evidence type="ECO:0000256" key="2">
    <source>
        <dbReference type="SAM" id="Phobius"/>
    </source>
</evidence>
<sequence length="215" mass="23656">MSPNDQVPADTVKPDAGQLTREGTGLTVNTEYIGMLLELDTIHWLYNVLASAANWALLAGYLIIPGTFTTLQKSSAFENTMDSTFQAKAILSSVQNPPLAAIACTFFFTGLISMLCLYRRWAGNYIWVINCLFLPTLLNAGAGLLTSLISIYTAKSGDWSIMALLTVITTGLSSVISFSLTIYFKFWKLKLVQDEHERQVEAGLELVYPTPRKGV</sequence>
<protein>
    <submittedName>
        <fullName evidence="3">Uncharacterized protein</fullName>
    </submittedName>
</protein>
<gene>
    <name evidence="3" type="ORF">BDV23DRAFT_177204</name>
</gene>
<feature type="region of interest" description="Disordered" evidence="1">
    <location>
        <begin position="1"/>
        <end position="20"/>
    </location>
</feature>
<accession>A0A5N7BR02</accession>
<keyword evidence="2" id="KW-0812">Transmembrane</keyword>
<feature type="transmembrane region" description="Helical" evidence="2">
    <location>
        <begin position="125"/>
        <end position="153"/>
    </location>
</feature>
<dbReference type="OrthoDB" id="3254104at2759"/>
<organism evidence="3">
    <name type="scientific">Petromyces alliaceus</name>
    <name type="common">Aspergillus alliaceus</name>
    <dbReference type="NCBI Taxonomy" id="209559"/>
    <lineage>
        <taxon>Eukaryota</taxon>
        <taxon>Fungi</taxon>
        <taxon>Dikarya</taxon>
        <taxon>Ascomycota</taxon>
        <taxon>Pezizomycotina</taxon>
        <taxon>Eurotiomycetes</taxon>
        <taxon>Eurotiomycetidae</taxon>
        <taxon>Eurotiales</taxon>
        <taxon>Aspergillaceae</taxon>
        <taxon>Aspergillus</taxon>
        <taxon>Aspergillus subgen. Circumdati</taxon>
    </lineage>
</organism>
<dbReference type="AlphaFoldDB" id="A0A5N7BR02"/>
<dbReference type="EMBL" id="ML735388">
    <property type="protein sequence ID" value="KAE8384240.1"/>
    <property type="molecule type" value="Genomic_DNA"/>
</dbReference>
<proteinExistence type="predicted"/>
<dbReference type="Proteomes" id="UP000326877">
    <property type="component" value="Unassembled WGS sequence"/>
</dbReference>
<name>A0A5N7BR02_PETAA</name>
<feature type="transmembrane region" description="Helical" evidence="2">
    <location>
        <begin position="44"/>
        <end position="64"/>
    </location>
</feature>
<feature type="transmembrane region" description="Helical" evidence="2">
    <location>
        <begin position="159"/>
        <end position="184"/>
    </location>
</feature>
<reference evidence="3" key="1">
    <citation type="submission" date="2019-04" db="EMBL/GenBank/DDBJ databases">
        <title>Friends and foes A comparative genomics studyof 23 Aspergillus species from section Flavi.</title>
        <authorList>
            <consortium name="DOE Joint Genome Institute"/>
            <person name="Kjaerbolling I."/>
            <person name="Vesth T."/>
            <person name="Frisvad J.C."/>
            <person name="Nybo J.L."/>
            <person name="Theobald S."/>
            <person name="Kildgaard S."/>
            <person name="Isbrandt T."/>
            <person name="Kuo A."/>
            <person name="Sato A."/>
            <person name="Lyhne E.K."/>
            <person name="Kogle M.E."/>
            <person name="Wiebenga A."/>
            <person name="Kun R.S."/>
            <person name="Lubbers R.J."/>
            <person name="Makela M.R."/>
            <person name="Barry K."/>
            <person name="Chovatia M."/>
            <person name="Clum A."/>
            <person name="Daum C."/>
            <person name="Haridas S."/>
            <person name="He G."/>
            <person name="LaButti K."/>
            <person name="Lipzen A."/>
            <person name="Mondo S."/>
            <person name="Riley R."/>
            <person name="Salamov A."/>
            <person name="Simmons B.A."/>
            <person name="Magnuson J.K."/>
            <person name="Henrissat B."/>
            <person name="Mortensen U.H."/>
            <person name="Larsen T.O."/>
            <person name="Devries R.P."/>
            <person name="Grigoriev I.V."/>
            <person name="Machida M."/>
            <person name="Baker S.E."/>
            <person name="Andersen M.R."/>
        </authorList>
    </citation>
    <scope>NUCLEOTIDE SEQUENCE [LARGE SCALE GENOMIC DNA]</scope>
    <source>
        <strain evidence="3">IBT 14317</strain>
    </source>
</reference>